<keyword evidence="2" id="KW-1185">Reference proteome</keyword>
<evidence type="ECO:0000313" key="1">
    <source>
        <dbReference type="EMBL" id="KAF9642794.1"/>
    </source>
</evidence>
<accession>A0ACB6YZW0</accession>
<name>A0ACB6YZW0_THEGA</name>
<proteinExistence type="predicted"/>
<reference evidence="1" key="2">
    <citation type="journal article" date="2020" name="Nat. Commun.">
        <title>Large-scale genome sequencing of mycorrhizal fungi provides insights into the early evolution of symbiotic traits.</title>
        <authorList>
            <person name="Miyauchi S."/>
            <person name="Kiss E."/>
            <person name="Kuo A."/>
            <person name="Drula E."/>
            <person name="Kohler A."/>
            <person name="Sanchez-Garcia M."/>
            <person name="Morin E."/>
            <person name="Andreopoulos B."/>
            <person name="Barry K.W."/>
            <person name="Bonito G."/>
            <person name="Buee M."/>
            <person name="Carver A."/>
            <person name="Chen C."/>
            <person name="Cichocki N."/>
            <person name="Clum A."/>
            <person name="Culley D."/>
            <person name="Crous P.W."/>
            <person name="Fauchery L."/>
            <person name="Girlanda M."/>
            <person name="Hayes R.D."/>
            <person name="Keri Z."/>
            <person name="LaButti K."/>
            <person name="Lipzen A."/>
            <person name="Lombard V."/>
            <person name="Magnuson J."/>
            <person name="Maillard F."/>
            <person name="Murat C."/>
            <person name="Nolan M."/>
            <person name="Ohm R.A."/>
            <person name="Pangilinan J."/>
            <person name="Pereira M.F."/>
            <person name="Perotto S."/>
            <person name="Peter M."/>
            <person name="Pfister S."/>
            <person name="Riley R."/>
            <person name="Sitrit Y."/>
            <person name="Stielow J.B."/>
            <person name="Szollosi G."/>
            <person name="Zifcakova L."/>
            <person name="Stursova M."/>
            <person name="Spatafora J.W."/>
            <person name="Tedersoo L."/>
            <person name="Vaario L.M."/>
            <person name="Yamada A."/>
            <person name="Yan M."/>
            <person name="Wang P."/>
            <person name="Xu J."/>
            <person name="Bruns T."/>
            <person name="Baldrian P."/>
            <person name="Vilgalys R."/>
            <person name="Dunand C."/>
            <person name="Henrissat B."/>
            <person name="Grigoriev I.V."/>
            <person name="Hibbett D."/>
            <person name="Nagy L.G."/>
            <person name="Martin F.M."/>
        </authorList>
    </citation>
    <scope>NUCLEOTIDE SEQUENCE</scope>
    <source>
        <strain evidence="1">P2</strain>
    </source>
</reference>
<comment type="caution">
    <text evidence="1">The sequence shown here is derived from an EMBL/GenBank/DDBJ whole genome shotgun (WGS) entry which is preliminary data.</text>
</comment>
<reference evidence="1" key="1">
    <citation type="submission" date="2019-10" db="EMBL/GenBank/DDBJ databases">
        <authorList>
            <consortium name="DOE Joint Genome Institute"/>
            <person name="Kuo A."/>
            <person name="Miyauchi S."/>
            <person name="Kiss E."/>
            <person name="Drula E."/>
            <person name="Kohler A."/>
            <person name="Sanchez-Garcia M."/>
            <person name="Andreopoulos B."/>
            <person name="Barry K.W."/>
            <person name="Bonito G."/>
            <person name="Buee M."/>
            <person name="Carver A."/>
            <person name="Chen C."/>
            <person name="Cichocki N."/>
            <person name="Clum A."/>
            <person name="Culley D."/>
            <person name="Crous P.W."/>
            <person name="Fauchery L."/>
            <person name="Girlanda M."/>
            <person name="Hayes R."/>
            <person name="Keri Z."/>
            <person name="Labutti K."/>
            <person name="Lipzen A."/>
            <person name="Lombard V."/>
            <person name="Magnuson J."/>
            <person name="Maillard F."/>
            <person name="Morin E."/>
            <person name="Murat C."/>
            <person name="Nolan M."/>
            <person name="Ohm R."/>
            <person name="Pangilinan J."/>
            <person name="Pereira M."/>
            <person name="Perotto S."/>
            <person name="Peter M."/>
            <person name="Riley R."/>
            <person name="Sitrit Y."/>
            <person name="Stielow B."/>
            <person name="Szollosi G."/>
            <person name="Zifcakova L."/>
            <person name="Stursova M."/>
            <person name="Spatafora J.W."/>
            <person name="Tedersoo L."/>
            <person name="Vaario L.-M."/>
            <person name="Yamada A."/>
            <person name="Yan M."/>
            <person name="Wang P."/>
            <person name="Xu J."/>
            <person name="Bruns T."/>
            <person name="Baldrian P."/>
            <person name="Vilgalys R."/>
            <person name="Henrissat B."/>
            <person name="Grigoriev I.V."/>
            <person name="Hibbett D."/>
            <person name="Nagy L.G."/>
            <person name="Martin F.M."/>
        </authorList>
    </citation>
    <scope>NUCLEOTIDE SEQUENCE</scope>
    <source>
        <strain evidence="1">P2</strain>
    </source>
</reference>
<dbReference type="Proteomes" id="UP000886501">
    <property type="component" value="Unassembled WGS sequence"/>
</dbReference>
<evidence type="ECO:0000313" key="2">
    <source>
        <dbReference type="Proteomes" id="UP000886501"/>
    </source>
</evidence>
<protein>
    <submittedName>
        <fullName evidence="1">Uncharacterized protein</fullName>
    </submittedName>
</protein>
<dbReference type="EMBL" id="MU118356">
    <property type="protein sequence ID" value="KAF9642794.1"/>
    <property type="molecule type" value="Genomic_DNA"/>
</dbReference>
<gene>
    <name evidence="1" type="ORF">BDM02DRAFT_3192682</name>
</gene>
<organism evidence="1 2">
    <name type="scientific">Thelephora ganbajun</name>
    <name type="common">Ganba fungus</name>
    <dbReference type="NCBI Taxonomy" id="370292"/>
    <lineage>
        <taxon>Eukaryota</taxon>
        <taxon>Fungi</taxon>
        <taxon>Dikarya</taxon>
        <taxon>Basidiomycota</taxon>
        <taxon>Agaricomycotina</taxon>
        <taxon>Agaricomycetes</taxon>
        <taxon>Thelephorales</taxon>
        <taxon>Thelephoraceae</taxon>
        <taxon>Thelephora</taxon>
    </lineage>
</organism>
<sequence length="455" mass="50724">MTLENNHTFISPCNQRISHLDSRPHMKYGLPTKDSYGFEYPTMSSLVNAVISQEDNDHPHQQYANGCSFDNIVWQQAIGACQNMDYSHRNRDMGDDERVLFDLLSAGIIDHQDFDEPHKWSSRSIRYSAMVGDHLWSLFKAEHSRLKGQVALINTHLLAVDRHSFDANKKVNNELKKDSDQLNRHHHCVDLLQEKHNGLVMYTSNLSDSIELHCHSLMALREGMCHCPRLSTPPVDGSGAALSFSHSPPSTPPAPSPPVDVLIESESPIVAPVENTEPIPVPPPCCTPQRTVAESFTTLQVITEEEERVLKDCLIGAWQGQGRAAEVTPSTLAGSELNENSVPSYGAPVVTLNREQMETLSPGARGYRLLSVMRAVMMMPNSTVFACLRSSDNVGGELQLIFPISQEEFDLLLAGEIKAKVREVRESEVVRSGAQDDKEELKYSNSWVTDRSVEL</sequence>